<organism evidence="2 3">
    <name type="scientific">Ruminococcus albus</name>
    <dbReference type="NCBI Taxonomy" id="1264"/>
    <lineage>
        <taxon>Bacteria</taxon>
        <taxon>Bacillati</taxon>
        <taxon>Bacillota</taxon>
        <taxon>Clostridia</taxon>
        <taxon>Eubacteriales</taxon>
        <taxon>Oscillospiraceae</taxon>
        <taxon>Ruminococcus</taxon>
    </lineage>
</organism>
<reference evidence="2 3" key="1">
    <citation type="submission" date="2016-10" db="EMBL/GenBank/DDBJ databases">
        <authorList>
            <person name="de Groot N.N."/>
        </authorList>
    </citation>
    <scope>NUCLEOTIDE SEQUENCE [LARGE SCALE GENOMIC DNA]</scope>
    <source>
        <strain evidence="2 3">KH2T6</strain>
    </source>
</reference>
<keyword evidence="1" id="KW-0472">Membrane</keyword>
<dbReference type="Proteomes" id="UP000186015">
    <property type="component" value="Unassembled WGS sequence"/>
</dbReference>
<feature type="transmembrane region" description="Helical" evidence="1">
    <location>
        <begin position="70"/>
        <end position="89"/>
    </location>
</feature>
<keyword evidence="1" id="KW-1133">Transmembrane helix</keyword>
<feature type="transmembrane region" description="Helical" evidence="1">
    <location>
        <begin position="30"/>
        <end position="50"/>
    </location>
</feature>
<name>A0A1H7J444_RUMAL</name>
<protein>
    <submittedName>
        <fullName evidence="2">Uncharacterized protein</fullName>
    </submittedName>
</protein>
<evidence type="ECO:0000313" key="3">
    <source>
        <dbReference type="Proteomes" id="UP000186015"/>
    </source>
</evidence>
<dbReference type="AlphaFoldDB" id="A0A1H7J444"/>
<accession>A0A1H7J444</accession>
<sequence>MTLLITVIAAVVSTVIWYSSEKARKLKTGVLLYMFWGASLMWLVDAVVEYLESGAEYFQPAAADMLNDTFLGLSVIALALVIWVIVLLVKDPTGALKSAILDKKAKSK</sequence>
<proteinExistence type="predicted"/>
<dbReference type="RefSeq" id="WP_074831602.1">
    <property type="nucleotide sequence ID" value="NZ_FOAT01000004.1"/>
</dbReference>
<evidence type="ECO:0000313" key="2">
    <source>
        <dbReference type="EMBL" id="SEK68740.1"/>
    </source>
</evidence>
<dbReference type="EMBL" id="FOAT01000004">
    <property type="protein sequence ID" value="SEK68740.1"/>
    <property type="molecule type" value="Genomic_DNA"/>
</dbReference>
<evidence type="ECO:0000256" key="1">
    <source>
        <dbReference type="SAM" id="Phobius"/>
    </source>
</evidence>
<keyword evidence="1" id="KW-0812">Transmembrane</keyword>
<gene>
    <name evidence="2" type="ORF">SAMN05216469_104187</name>
</gene>
<dbReference type="OrthoDB" id="1770912at2"/>